<comment type="similarity">
    <text evidence="1">Belongs to the UPF0749 family.</text>
</comment>
<evidence type="ECO:0000313" key="3">
    <source>
        <dbReference type="Proteomes" id="UP000516117"/>
    </source>
</evidence>
<dbReference type="Pfam" id="PF05949">
    <property type="entry name" value="DUF881"/>
    <property type="match status" value="1"/>
</dbReference>
<dbReference type="Gene3D" id="3.30.70.1880">
    <property type="entry name" value="Protein of unknown function DUF881"/>
    <property type="match status" value="1"/>
</dbReference>
<dbReference type="KEGG" id="tdf:H9L22_05665"/>
<reference evidence="2 3" key="1">
    <citation type="submission" date="2020-08" db="EMBL/GenBank/DDBJ databases">
        <title>Genome sequence of Tessaracoccus defluvii JCM 17540T.</title>
        <authorList>
            <person name="Hyun D.-W."/>
            <person name="Bae J.-W."/>
        </authorList>
    </citation>
    <scope>NUCLEOTIDE SEQUENCE [LARGE SCALE GENOMIC DNA]</scope>
    <source>
        <strain evidence="2 3">JCM 17540</strain>
    </source>
</reference>
<gene>
    <name evidence="2" type="ORF">H9L22_05665</name>
</gene>
<organism evidence="2 3">
    <name type="scientific">Tessaracoccus defluvii</name>
    <dbReference type="NCBI Taxonomy" id="1285901"/>
    <lineage>
        <taxon>Bacteria</taxon>
        <taxon>Bacillati</taxon>
        <taxon>Actinomycetota</taxon>
        <taxon>Actinomycetes</taxon>
        <taxon>Propionibacteriales</taxon>
        <taxon>Propionibacteriaceae</taxon>
        <taxon>Tessaracoccus</taxon>
    </lineage>
</organism>
<dbReference type="Proteomes" id="UP000516117">
    <property type="component" value="Chromosome"/>
</dbReference>
<sequence>MLRVTAAQARQDELTSSVTALEEEIGRLGLETVGDPAQRRRLADLEALTGATAVTGPGIVVVVDDAQGATNAQGLVLDTDLSRLINGLWEAGAEAVAVNGRRVTTLTPIRSAGAAITVDFVSLSPPYRVEAIGDPDTMPARFNRTSAATWWHFLTQNYGITMDVDQAMGDLELPGDPGQALRHTRKK</sequence>
<dbReference type="InterPro" id="IPR010273">
    <property type="entry name" value="DUF881"/>
</dbReference>
<name>A0A7H0HAC4_9ACTN</name>
<evidence type="ECO:0000313" key="2">
    <source>
        <dbReference type="EMBL" id="QNP57490.1"/>
    </source>
</evidence>
<proteinExistence type="inferred from homology"/>
<dbReference type="PANTHER" id="PTHR37313">
    <property type="entry name" value="UPF0749 PROTEIN RV1825"/>
    <property type="match status" value="1"/>
</dbReference>
<keyword evidence="3" id="KW-1185">Reference proteome</keyword>
<protein>
    <submittedName>
        <fullName evidence="2">DUF881 domain-containing protein</fullName>
    </submittedName>
</protein>
<evidence type="ECO:0000256" key="1">
    <source>
        <dbReference type="ARBA" id="ARBA00009108"/>
    </source>
</evidence>
<dbReference type="PANTHER" id="PTHR37313:SF1">
    <property type="entry name" value="UPF0749 PROTEIN RV1823"/>
    <property type="match status" value="1"/>
</dbReference>
<dbReference type="AlphaFoldDB" id="A0A7H0HAC4"/>
<dbReference type="GO" id="GO:0005886">
    <property type="term" value="C:plasma membrane"/>
    <property type="evidence" value="ECO:0007669"/>
    <property type="project" value="TreeGrafter"/>
</dbReference>
<dbReference type="EMBL" id="CP060789">
    <property type="protein sequence ID" value="QNP57490.1"/>
    <property type="molecule type" value="Genomic_DNA"/>
</dbReference>
<accession>A0A7H0HAC4</accession>